<dbReference type="RefSeq" id="WP_063072314.1">
    <property type="nucleotide sequence ID" value="NZ_LQXA01000045.1"/>
</dbReference>
<dbReference type="Proteomes" id="UP000076218">
    <property type="component" value="Unassembled WGS sequence"/>
</dbReference>
<feature type="transmembrane region" description="Helical" evidence="1">
    <location>
        <begin position="30"/>
        <end position="48"/>
    </location>
</feature>
<keyword evidence="1" id="KW-0472">Membrane</keyword>
<comment type="caution">
    <text evidence="2">The sequence shown here is derived from an EMBL/GenBank/DDBJ whole genome shotgun (WGS) entry which is preliminary data.</text>
</comment>
<gene>
    <name evidence="2" type="ORF">AWH51_00135</name>
</gene>
<keyword evidence="1" id="KW-1133">Transmembrane helix</keyword>
<accession>A0A154UZ27</accession>
<evidence type="ECO:0000313" key="2">
    <source>
        <dbReference type="EMBL" id="KZC94325.1"/>
    </source>
</evidence>
<organism evidence="2 3">
    <name type="scientific">Clavibacter tessellarius</name>
    <dbReference type="NCBI Taxonomy" id="31965"/>
    <lineage>
        <taxon>Bacteria</taxon>
        <taxon>Bacillati</taxon>
        <taxon>Actinomycetota</taxon>
        <taxon>Actinomycetes</taxon>
        <taxon>Micrococcales</taxon>
        <taxon>Microbacteriaceae</taxon>
        <taxon>Clavibacter</taxon>
    </lineage>
</organism>
<dbReference type="EMBL" id="LQXA01000045">
    <property type="protein sequence ID" value="KZC94325.1"/>
    <property type="molecule type" value="Genomic_DNA"/>
</dbReference>
<proteinExistence type="predicted"/>
<dbReference type="PANTHER" id="PTHR36974:SF1">
    <property type="entry name" value="DOXX FAMILY MEMBRANE PROTEIN"/>
    <property type="match status" value="1"/>
</dbReference>
<feature type="transmembrane region" description="Helical" evidence="1">
    <location>
        <begin position="125"/>
        <end position="144"/>
    </location>
</feature>
<feature type="transmembrane region" description="Helical" evidence="1">
    <location>
        <begin position="68"/>
        <end position="86"/>
    </location>
</feature>
<reference evidence="2 3" key="1">
    <citation type="submission" date="2016-01" db="EMBL/GenBank/DDBJ databases">
        <title>Draft genome sequence of Clavibacter michiganensis subsp. tessellarius DOAB 609.</title>
        <authorList>
            <person name="Tambong J.T."/>
        </authorList>
    </citation>
    <scope>NUCLEOTIDE SEQUENCE [LARGE SCALE GENOMIC DNA]</scope>
    <source>
        <strain evidence="2 3">DOAB 609</strain>
    </source>
</reference>
<name>A0A154UZ27_9MICO</name>
<evidence type="ECO:0000313" key="3">
    <source>
        <dbReference type="Proteomes" id="UP000076218"/>
    </source>
</evidence>
<protein>
    <recommendedName>
        <fullName evidence="4">DoxX family membrane protein</fullName>
    </recommendedName>
</protein>
<dbReference type="PANTHER" id="PTHR36974">
    <property type="entry name" value="MEMBRANE PROTEIN-RELATED"/>
    <property type="match status" value="1"/>
</dbReference>
<evidence type="ECO:0008006" key="4">
    <source>
        <dbReference type="Google" id="ProtNLM"/>
    </source>
</evidence>
<evidence type="ECO:0000256" key="1">
    <source>
        <dbReference type="SAM" id="Phobius"/>
    </source>
</evidence>
<sequence length="145" mass="14267">MIPFATAVVVAVAARILGLAVPALDAWPPAVAVGLAAGFALAASAHFVEPRRSGLVAIVPPHVPRAGLVVTVTGLLEAAGAVGLLIPPLRTAAAIGLALLLLAVFPANVRAARGVPHPAAPTTPLPLRTAIQAGFLLGCAVVALG</sequence>
<keyword evidence="1" id="KW-0812">Transmembrane</keyword>
<feature type="transmembrane region" description="Helical" evidence="1">
    <location>
        <begin position="92"/>
        <end position="113"/>
    </location>
</feature>
<dbReference type="AlphaFoldDB" id="A0A154UZ27"/>
<dbReference type="STRING" id="31965.AWH51_00135"/>